<accession>A0A7X0JDS4</accession>
<organism evidence="2 3">
    <name type="scientific">Sphingomonas endophytica</name>
    <dbReference type="NCBI Taxonomy" id="869719"/>
    <lineage>
        <taxon>Bacteria</taxon>
        <taxon>Pseudomonadati</taxon>
        <taxon>Pseudomonadota</taxon>
        <taxon>Alphaproteobacteria</taxon>
        <taxon>Sphingomonadales</taxon>
        <taxon>Sphingomonadaceae</taxon>
        <taxon>Sphingomonas</taxon>
    </lineage>
</organism>
<evidence type="ECO:0000313" key="2">
    <source>
        <dbReference type="EMBL" id="MBB6504777.1"/>
    </source>
</evidence>
<evidence type="ECO:0000259" key="1">
    <source>
        <dbReference type="Pfam" id="PF10988"/>
    </source>
</evidence>
<dbReference type="Gene3D" id="2.160.20.120">
    <property type="match status" value="1"/>
</dbReference>
<name>A0A7X0JDS4_9SPHN</name>
<evidence type="ECO:0000313" key="3">
    <source>
        <dbReference type="Proteomes" id="UP000522313"/>
    </source>
</evidence>
<dbReference type="EMBL" id="JACHBT010000008">
    <property type="protein sequence ID" value="MBB6504777.1"/>
    <property type="molecule type" value="Genomic_DNA"/>
</dbReference>
<gene>
    <name evidence="2" type="ORF">F4693_001754</name>
</gene>
<proteinExistence type="predicted"/>
<reference evidence="2 3" key="2">
    <citation type="submission" date="2020-08" db="EMBL/GenBank/DDBJ databases">
        <authorList>
            <person name="Partida-Martinez L."/>
            <person name="Huntemann M."/>
            <person name="Clum A."/>
            <person name="Wang J."/>
            <person name="Palaniappan K."/>
            <person name="Ritter S."/>
            <person name="Chen I.-M."/>
            <person name="Stamatis D."/>
            <person name="Reddy T."/>
            <person name="O'Malley R."/>
            <person name="Daum C."/>
            <person name="Shapiro N."/>
            <person name="Ivanova N."/>
            <person name="Kyrpides N."/>
            <person name="Woyke T."/>
        </authorList>
    </citation>
    <scope>NUCLEOTIDE SEQUENCE [LARGE SCALE GENOMIC DNA]</scope>
    <source>
        <strain evidence="2 3">AS3.13</strain>
    </source>
</reference>
<dbReference type="Pfam" id="PF10988">
    <property type="entry name" value="DUF2807"/>
    <property type="match status" value="1"/>
</dbReference>
<sequence>MRGLIALAALVATPAGAAERRWPVGSIERLRIEAPVSLRVVTGGGNGVRGTAAARATLDALDLRVDGTTLTIRAPRGFSETAEIIVATPRLDTVALFAPATVSVDALRGTRATVSIAGAGSVSVARVDAERFDATLVGEGTITASGRTTEARLAGNGPGTIDAATLQAERTTVQAGGDLIVRAAARSTARISAGPDAQVTISGHPQCAVRAATPANVRC</sequence>
<reference evidence="2 3" key="1">
    <citation type="submission" date="2020-08" db="EMBL/GenBank/DDBJ databases">
        <title>The Agave Microbiome: Exploring the role of microbial communities in plant adaptations to desert environments.</title>
        <authorList>
            <person name="Partida-Martinez L.P."/>
        </authorList>
    </citation>
    <scope>NUCLEOTIDE SEQUENCE [LARGE SCALE GENOMIC DNA]</scope>
    <source>
        <strain evidence="2 3">AS3.13</strain>
    </source>
</reference>
<dbReference type="Proteomes" id="UP000522313">
    <property type="component" value="Unassembled WGS sequence"/>
</dbReference>
<dbReference type="InterPro" id="IPR021255">
    <property type="entry name" value="DUF2807"/>
</dbReference>
<dbReference type="RefSeq" id="WP_184505235.1">
    <property type="nucleotide sequence ID" value="NZ_JACHBT010000008.1"/>
</dbReference>
<comment type="caution">
    <text evidence="2">The sequence shown here is derived from an EMBL/GenBank/DDBJ whole genome shotgun (WGS) entry which is preliminary data.</text>
</comment>
<feature type="domain" description="Putative auto-transporter adhesin head GIN" evidence="1">
    <location>
        <begin position="30"/>
        <end position="205"/>
    </location>
</feature>
<dbReference type="AlphaFoldDB" id="A0A7X0JDS4"/>
<protein>
    <recommendedName>
        <fullName evidence="1">Putative auto-transporter adhesin head GIN domain-containing protein</fullName>
    </recommendedName>
</protein>